<evidence type="ECO:0000313" key="1">
    <source>
        <dbReference type="EMBL" id="VDO73961.1"/>
    </source>
</evidence>
<organism evidence="3">
    <name type="scientific">Onchocerca flexuosa</name>
    <dbReference type="NCBI Taxonomy" id="387005"/>
    <lineage>
        <taxon>Eukaryota</taxon>
        <taxon>Metazoa</taxon>
        <taxon>Ecdysozoa</taxon>
        <taxon>Nematoda</taxon>
        <taxon>Chromadorea</taxon>
        <taxon>Rhabditida</taxon>
        <taxon>Spirurina</taxon>
        <taxon>Spiruromorpha</taxon>
        <taxon>Filarioidea</taxon>
        <taxon>Onchocercidae</taxon>
        <taxon>Onchocerca</taxon>
    </lineage>
</organism>
<dbReference type="WBParaSite" id="OFLC_0001111701-mRNA-1">
    <property type="protein sequence ID" value="OFLC_0001111701-mRNA-1"/>
    <property type="gene ID" value="OFLC_0001111701"/>
</dbReference>
<accession>A0A183HUF5</accession>
<reference evidence="3" key="1">
    <citation type="submission" date="2016-06" db="UniProtKB">
        <authorList>
            <consortium name="WormBaseParasite"/>
        </authorList>
    </citation>
    <scope>IDENTIFICATION</scope>
</reference>
<dbReference type="Proteomes" id="UP000267606">
    <property type="component" value="Unassembled WGS sequence"/>
</dbReference>
<keyword evidence="2" id="KW-1185">Reference proteome</keyword>
<protein>
    <submittedName>
        <fullName evidence="1 3">Uncharacterized protein</fullName>
    </submittedName>
</protein>
<dbReference type="EMBL" id="UZAJ01015631">
    <property type="protein sequence ID" value="VDO73961.1"/>
    <property type="molecule type" value="Genomic_DNA"/>
</dbReference>
<reference evidence="1 2" key="2">
    <citation type="submission" date="2018-11" db="EMBL/GenBank/DDBJ databases">
        <authorList>
            <consortium name="Pathogen Informatics"/>
        </authorList>
    </citation>
    <scope>NUCLEOTIDE SEQUENCE [LARGE SCALE GENOMIC DNA]</scope>
</reference>
<evidence type="ECO:0000313" key="3">
    <source>
        <dbReference type="WBParaSite" id="OFLC_0001111701-mRNA-1"/>
    </source>
</evidence>
<sequence>MVASYVFPHDATSPATEATLILSSSPSSVATIEKTKQQRQQSFVFMPKSYNRFVHAELSRILKCKMIIFASFVWPGSINLT</sequence>
<name>A0A183HUF5_9BILA</name>
<evidence type="ECO:0000313" key="2">
    <source>
        <dbReference type="Proteomes" id="UP000267606"/>
    </source>
</evidence>
<gene>
    <name evidence="1" type="ORF">OFLC_LOCUS11113</name>
</gene>
<dbReference type="AlphaFoldDB" id="A0A183HUF5"/>
<proteinExistence type="predicted"/>